<dbReference type="Proteomes" id="UP000631114">
    <property type="component" value="Unassembled WGS sequence"/>
</dbReference>
<dbReference type="Pfam" id="PF04695">
    <property type="entry name" value="Pex14_N"/>
    <property type="match status" value="1"/>
</dbReference>
<name>A0A835IXU5_9MAGN</name>
<comment type="caution">
    <text evidence="19">The sequence shown here is derived from an EMBL/GenBank/DDBJ whole genome shotgun (WGS) entry which is preliminary data.</text>
</comment>
<evidence type="ECO:0000256" key="10">
    <source>
        <dbReference type="ARBA" id="ARBA00029502"/>
    </source>
</evidence>
<dbReference type="InterPro" id="IPR040554">
    <property type="entry name" value="KPWE_PEX14_dom"/>
</dbReference>
<dbReference type="Pfam" id="PF17733">
    <property type="entry name" value="KPWE_dom"/>
    <property type="match status" value="1"/>
</dbReference>
<evidence type="ECO:0000256" key="6">
    <source>
        <dbReference type="ARBA" id="ARBA00022989"/>
    </source>
</evidence>
<comment type="function">
    <text evidence="12 14">Component of the PEX13-PEX14 docking complex, a translocon channel that specifically mediates the import of peroxisomal cargo proteins bound to PEX5 receptor. The PEX13-PEX14 docking complex forms a large import pore which can be opened to a diameter of about 9 nm. Mechanistically, PEX5 receptor along with cargo proteins associates with the PEX14 subunit of the PEX13-PEX14 docking complex in the cytosol, leading to the insertion of the receptor into the organelle membrane with the concomitant translocation of the cargo into the peroxisome matrix.</text>
</comment>
<keyword evidence="5 14" id="KW-0653">Protein transport</keyword>
<dbReference type="InterPro" id="IPR036388">
    <property type="entry name" value="WH-like_DNA-bd_sf"/>
</dbReference>
<dbReference type="FunFam" id="1.10.10.10:FF:000217">
    <property type="entry name" value="Peroxisomal membrane protein PEX14"/>
    <property type="match status" value="1"/>
</dbReference>
<dbReference type="Gene3D" id="1.10.10.10">
    <property type="entry name" value="Winged helix-like DNA-binding domain superfamily/Winged helix DNA-binding domain"/>
    <property type="match status" value="1"/>
</dbReference>
<dbReference type="PANTHER" id="PTHR23058">
    <property type="entry name" value="PEROXISOMAL MEMBRANE PROTEIN PEX14"/>
    <property type="match status" value="1"/>
</dbReference>
<keyword evidence="4" id="KW-0812">Transmembrane</keyword>
<evidence type="ECO:0000259" key="17">
    <source>
        <dbReference type="Pfam" id="PF17733"/>
    </source>
</evidence>
<gene>
    <name evidence="19" type="ORF">IFM89_023056</name>
</gene>
<keyword evidence="7" id="KW-0811">Translocation</keyword>
<evidence type="ECO:0000256" key="1">
    <source>
        <dbReference type="ARBA" id="ARBA00004549"/>
    </source>
</evidence>
<feature type="compositionally biased region" description="Basic and acidic residues" evidence="15">
    <location>
        <begin position="8"/>
        <end position="24"/>
    </location>
</feature>
<keyword evidence="20" id="KW-1185">Reference proteome</keyword>
<evidence type="ECO:0000256" key="15">
    <source>
        <dbReference type="SAM" id="MobiDB-lite"/>
    </source>
</evidence>
<feature type="domain" description="Peroxisome membrane anchor protein Pex14p N-terminal" evidence="16">
    <location>
        <begin position="47"/>
        <end position="91"/>
    </location>
</feature>
<evidence type="ECO:0000256" key="7">
    <source>
        <dbReference type="ARBA" id="ARBA00023010"/>
    </source>
</evidence>
<evidence type="ECO:0000313" key="19">
    <source>
        <dbReference type="EMBL" id="KAF9625461.1"/>
    </source>
</evidence>
<dbReference type="GO" id="GO:1990429">
    <property type="term" value="C:peroxisomal importomer complex"/>
    <property type="evidence" value="ECO:0007669"/>
    <property type="project" value="TreeGrafter"/>
</dbReference>
<feature type="compositionally biased region" description="Polar residues" evidence="15">
    <location>
        <begin position="458"/>
        <end position="468"/>
    </location>
</feature>
<evidence type="ECO:0000256" key="12">
    <source>
        <dbReference type="ARBA" id="ARBA00053920"/>
    </source>
</evidence>
<reference evidence="19 20" key="1">
    <citation type="submission" date="2020-10" db="EMBL/GenBank/DDBJ databases">
        <title>The Coptis chinensis genome and diversification of protoberbering-type alkaloids.</title>
        <authorList>
            <person name="Wang B."/>
            <person name="Shu S."/>
            <person name="Song C."/>
            <person name="Liu Y."/>
        </authorList>
    </citation>
    <scope>NUCLEOTIDE SEQUENCE [LARGE SCALE GENOMIC DNA]</scope>
    <source>
        <strain evidence="19">HL-2020</strain>
        <tissue evidence="19">Leaf</tissue>
    </source>
</reference>
<protein>
    <recommendedName>
        <fullName evidence="10 14">Peroxisomal membrane protein PEX14</fullName>
    </recommendedName>
    <alternativeName>
        <fullName evidence="11 14">Peroxin-14</fullName>
    </alternativeName>
</protein>
<feature type="compositionally biased region" description="Low complexity" evidence="15">
    <location>
        <begin position="447"/>
        <end position="457"/>
    </location>
</feature>
<keyword evidence="8 14" id="KW-0472">Membrane</keyword>
<evidence type="ECO:0000259" key="18">
    <source>
        <dbReference type="Pfam" id="PF23020"/>
    </source>
</evidence>
<evidence type="ECO:0000256" key="11">
    <source>
        <dbReference type="ARBA" id="ARBA00029691"/>
    </source>
</evidence>
<evidence type="ECO:0000256" key="3">
    <source>
        <dbReference type="ARBA" id="ARBA00022448"/>
    </source>
</evidence>
<organism evidence="19 20">
    <name type="scientific">Coptis chinensis</name>
    <dbReference type="NCBI Taxonomy" id="261450"/>
    <lineage>
        <taxon>Eukaryota</taxon>
        <taxon>Viridiplantae</taxon>
        <taxon>Streptophyta</taxon>
        <taxon>Embryophyta</taxon>
        <taxon>Tracheophyta</taxon>
        <taxon>Spermatophyta</taxon>
        <taxon>Magnoliopsida</taxon>
        <taxon>Ranunculales</taxon>
        <taxon>Ranunculaceae</taxon>
        <taxon>Coptidoideae</taxon>
        <taxon>Coptis</taxon>
    </lineage>
</organism>
<evidence type="ECO:0000256" key="2">
    <source>
        <dbReference type="ARBA" id="ARBA00005443"/>
    </source>
</evidence>
<dbReference type="AlphaFoldDB" id="A0A835IXU5"/>
<feature type="region of interest" description="Disordered" evidence="15">
    <location>
        <begin position="323"/>
        <end position="342"/>
    </location>
</feature>
<feature type="domain" description="Peroxisomal membrane protein PEX14 central plants" evidence="18">
    <location>
        <begin position="141"/>
        <end position="238"/>
    </location>
</feature>
<evidence type="ECO:0000313" key="20">
    <source>
        <dbReference type="Proteomes" id="UP000631114"/>
    </source>
</evidence>
<accession>A0A835IXU5</accession>
<comment type="subunit">
    <text evidence="13">Interacts with PEX13; forming the PEX13-PEX14 docking complex. Interacts with PEX5 (via WxxxF/Y motifs).</text>
</comment>
<evidence type="ECO:0000256" key="14">
    <source>
        <dbReference type="RuleBase" id="RU367032"/>
    </source>
</evidence>
<comment type="subcellular location">
    <subcellularLocation>
        <location evidence="1">Peroxisome membrane</location>
        <topology evidence="1">Single-pass membrane protein</topology>
    </subcellularLocation>
</comment>
<dbReference type="GO" id="GO:0016560">
    <property type="term" value="P:protein import into peroxisome matrix, docking"/>
    <property type="evidence" value="ECO:0007669"/>
    <property type="project" value="UniProtKB-UniRule"/>
</dbReference>
<feature type="region of interest" description="Disordered" evidence="15">
    <location>
        <begin position="447"/>
        <end position="468"/>
    </location>
</feature>
<dbReference type="InterPro" id="IPR025655">
    <property type="entry name" value="PEX14"/>
</dbReference>
<dbReference type="InterPro" id="IPR054154">
    <property type="entry name" value="PEX14-like_M_plants"/>
</dbReference>
<dbReference type="InterPro" id="IPR006785">
    <property type="entry name" value="Pex14_N"/>
</dbReference>
<evidence type="ECO:0000256" key="8">
    <source>
        <dbReference type="ARBA" id="ARBA00023136"/>
    </source>
</evidence>
<evidence type="ECO:0000256" key="4">
    <source>
        <dbReference type="ARBA" id="ARBA00022692"/>
    </source>
</evidence>
<feature type="region of interest" description="Disordered" evidence="15">
    <location>
        <begin position="1"/>
        <end position="45"/>
    </location>
</feature>
<evidence type="ECO:0000256" key="9">
    <source>
        <dbReference type="ARBA" id="ARBA00023140"/>
    </source>
</evidence>
<proteinExistence type="inferred from homology"/>
<comment type="similarity">
    <text evidence="2 14">Belongs to the peroxin-14 family.</text>
</comment>
<dbReference type="PANTHER" id="PTHR23058:SF0">
    <property type="entry name" value="PEROXISOMAL MEMBRANE PROTEIN PEX14"/>
    <property type="match status" value="1"/>
</dbReference>
<dbReference type="GO" id="GO:0005778">
    <property type="term" value="C:peroxisomal membrane"/>
    <property type="evidence" value="ECO:0007669"/>
    <property type="project" value="UniProtKB-SubCell"/>
</dbReference>
<dbReference type="EMBL" id="JADFTS010000001">
    <property type="protein sequence ID" value="KAF9625461.1"/>
    <property type="molecule type" value="Genomic_DNA"/>
</dbReference>
<evidence type="ECO:0000256" key="5">
    <source>
        <dbReference type="ARBA" id="ARBA00022927"/>
    </source>
</evidence>
<dbReference type="OrthoDB" id="441517at2759"/>
<evidence type="ECO:0000259" key="16">
    <source>
        <dbReference type="Pfam" id="PF04695"/>
    </source>
</evidence>
<feature type="compositionally biased region" description="Polar residues" evidence="15">
    <location>
        <begin position="324"/>
        <end position="341"/>
    </location>
</feature>
<feature type="compositionally biased region" description="Polar residues" evidence="15">
    <location>
        <begin position="99"/>
        <end position="118"/>
    </location>
</feature>
<dbReference type="Pfam" id="PF23020">
    <property type="entry name" value="PEX14-like_2nd"/>
    <property type="match status" value="1"/>
</dbReference>
<feature type="region of interest" description="Disordered" evidence="15">
    <location>
        <begin position="93"/>
        <end position="118"/>
    </location>
</feature>
<keyword evidence="9 14" id="KW-0576">Peroxisome</keyword>
<keyword evidence="3 14" id="KW-0813">Transport</keyword>
<evidence type="ECO:0000256" key="13">
    <source>
        <dbReference type="ARBA" id="ARBA00064754"/>
    </source>
</evidence>
<keyword evidence="6" id="KW-1133">Transmembrane helix</keyword>
<feature type="domain" description="Peroxisomal membrane protein PEX14-like KPWE" evidence="17">
    <location>
        <begin position="274"/>
        <end position="322"/>
    </location>
</feature>
<dbReference type="GO" id="GO:0005102">
    <property type="term" value="F:signaling receptor binding"/>
    <property type="evidence" value="ECO:0007669"/>
    <property type="project" value="TreeGrafter"/>
</dbReference>
<sequence>MGSESTPPDEKAPEPVKPMAEERQTLPGDITRESSPSSVFVNSEPIREDQVQNAVKFLSHPKVRGSPVMYRRSFLEKKGLSKEEIDEAFRRVPDPAPTVTATQATNQSQDGQVKSATNLQSQVSAHTPQPVVAAPAECDIIFIVQNAILPRLKSWIRKVVLEEETDSMKKLDSKPSLVEEAAEAAKAAAAAATVVAKASEELVNSKHEERRYFDSLRNLLDVQVEEMKSMSKAIRQLEVTKEVATSSIKQTEVKSASNVTTLSTPASVLPSVAPHSKSYMEIMAMIQRGETPPGIKDINDLPPNPNQAPSNPRLAPRIKPWEVSQGQNGSHHIEGSNSNAQDYIPSSHVNGNGSDTWWQRKNVRITELEPENELRVNSYPPPSGNERLNQRAWVPPQPPPIAMPEAAAAIRQPKTSIQSEQSNGNHLIAHPSDDFDELQRITKISESGGEVEISEVSTVQNLSEIQQV</sequence>